<feature type="domain" description="SLC41A/MgtE integral membrane" evidence="11">
    <location>
        <begin position="329"/>
        <end position="462"/>
    </location>
</feature>
<dbReference type="GeneID" id="115629805"/>
<dbReference type="Proteomes" id="UP000504634">
    <property type="component" value="Unplaced"/>
</dbReference>
<keyword evidence="8 10" id="KW-0472">Membrane</keyword>
<accession>A0A6J2U431</accession>
<keyword evidence="5" id="KW-0460">Magnesium</keyword>
<proteinExistence type="inferred from homology"/>
<comment type="similarity">
    <text evidence="2">Belongs to the SLC41A transporter family.</text>
</comment>
<feature type="compositionally biased region" description="Gly residues" evidence="9">
    <location>
        <begin position="240"/>
        <end position="254"/>
    </location>
</feature>
<feature type="transmembrane region" description="Helical" evidence="10">
    <location>
        <begin position="444"/>
        <end position="468"/>
    </location>
</feature>
<evidence type="ECO:0000256" key="3">
    <source>
        <dbReference type="ARBA" id="ARBA00022448"/>
    </source>
</evidence>
<feature type="transmembrane region" description="Helical" evidence="10">
    <location>
        <begin position="668"/>
        <end position="691"/>
    </location>
</feature>
<feature type="compositionally biased region" description="Low complexity" evidence="9">
    <location>
        <begin position="113"/>
        <end position="122"/>
    </location>
</feature>
<evidence type="ECO:0000256" key="4">
    <source>
        <dbReference type="ARBA" id="ARBA00022692"/>
    </source>
</evidence>
<feature type="compositionally biased region" description="Low complexity" evidence="9">
    <location>
        <begin position="23"/>
        <end position="48"/>
    </location>
</feature>
<feature type="transmembrane region" description="Helical" evidence="10">
    <location>
        <begin position="598"/>
        <end position="618"/>
    </location>
</feature>
<dbReference type="PANTHER" id="PTHR16228:SF26">
    <property type="entry name" value="SOLUTE CARRIER FAMILY 41 MEMBER 1-LIKE PROTEIN"/>
    <property type="match status" value="1"/>
</dbReference>
<feature type="transmembrane region" description="Helical" evidence="10">
    <location>
        <begin position="509"/>
        <end position="527"/>
    </location>
</feature>
<dbReference type="SUPFAM" id="SSF161093">
    <property type="entry name" value="MgtE membrane domain-like"/>
    <property type="match status" value="2"/>
</dbReference>
<dbReference type="FunFam" id="1.10.357.20:FF:000004">
    <property type="entry name" value="Uncharacterized protein, isoform B"/>
    <property type="match status" value="1"/>
</dbReference>
<dbReference type="OrthoDB" id="5791097at2759"/>
<keyword evidence="12" id="KW-1185">Reference proteome</keyword>
<dbReference type="AlphaFoldDB" id="A0A6J2U431"/>
<dbReference type="InterPro" id="IPR006667">
    <property type="entry name" value="SLC41_membr_dom"/>
</dbReference>
<evidence type="ECO:0000256" key="2">
    <source>
        <dbReference type="ARBA" id="ARBA00009749"/>
    </source>
</evidence>
<dbReference type="RefSeq" id="XP_030382228.1">
    <property type="nucleotide sequence ID" value="XM_030526368.1"/>
</dbReference>
<evidence type="ECO:0000313" key="13">
    <source>
        <dbReference type="RefSeq" id="XP_030382228.1"/>
    </source>
</evidence>
<dbReference type="Gene3D" id="1.10.357.20">
    <property type="entry name" value="SLC41 divalent cation transporters, integral membrane domain"/>
    <property type="match status" value="2"/>
</dbReference>
<keyword evidence="3" id="KW-0813">Transport</keyword>
<evidence type="ECO:0000256" key="8">
    <source>
        <dbReference type="ARBA" id="ARBA00023136"/>
    </source>
</evidence>
<gene>
    <name evidence="13" type="primary">LOC115629805</name>
</gene>
<organism evidence="12 13">
    <name type="scientific">Drosophila lebanonensis</name>
    <name type="common">Fruit fly</name>
    <name type="synonym">Scaptodrosophila lebanonensis</name>
    <dbReference type="NCBI Taxonomy" id="7225"/>
    <lineage>
        <taxon>Eukaryota</taxon>
        <taxon>Metazoa</taxon>
        <taxon>Ecdysozoa</taxon>
        <taxon>Arthropoda</taxon>
        <taxon>Hexapoda</taxon>
        <taxon>Insecta</taxon>
        <taxon>Pterygota</taxon>
        <taxon>Neoptera</taxon>
        <taxon>Endopterygota</taxon>
        <taxon>Diptera</taxon>
        <taxon>Brachycera</taxon>
        <taxon>Muscomorpha</taxon>
        <taxon>Ephydroidea</taxon>
        <taxon>Drosophilidae</taxon>
        <taxon>Scaptodrosophila</taxon>
    </lineage>
</organism>
<name>A0A6J2U431_DROLE</name>
<dbReference type="InterPro" id="IPR036739">
    <property type="entry name" value="SLC41_membr_dom_sf"/>
</dbReference>
<protein>
    <submittedName>
        <fullName evidence="13">Solute carrier family 41 member 1 isoform X1</fullName>
    </submittedName>
</protein>
<evidence type="ECO:0000256" key="5">
    <source>
        <dbReference type="ARBA" id="ARBA00022842"/>
    </source>
</evidence>
<feature type="compositionally biased region" description="Low complexity" evidence="9">
    <location>
        <begin position="84"/>
        <end position="103"/>
    </location>
</feature>
<evidence type="ECO:0000313" key="12">
    <source>
        <dbReference type="Proteomes" id="UP000504634"/>
    </source>
</evidence>
<feature type="compositionally biased region" description="Low complexity" evidence="9">
    <location>
        <begin position="133"/>
        <end position="145"/>
    </location>
</feature>
<feature type="transmembrane region" description="Helical" evidence="10">
    <location>
        <begin position="624"/>
        <end position="647"/>
    </location>
</feature>
<feature type="transmembrane region" description="Helical" evidence="10">
    <location>
        <begin position="288"/>
        <end position="310"/>
    </location>
</feature>
<dbReference type="PANTHER" id="PTHR16228">
    <property type="entry name" value="DIVALENT CATION TRANSPORTER SOLUTE CARRIER FAMILY 41"/>
    <property type="match status" value="1"/>
</dbReference>
<feature type="region of interest" description="Disordered" evidence="9">
    <location>
        <begin position="231"/>
        <end position="262"/>
    </location>
</feature>
<evidence type="ECO:0000256" key="6">
    <source>
        <dbReference type="ARBA" id="ARBA00022989"/>
    </source>
</evidence>
<dbReference type="InterPro" id="IPR045349">
    <property type="entry name" value="SLC41A1-3"/>
</dbReference>
<comment type="subcellular location">
    <subcellularLocation>
        <location evidence="1">Membrane</location>
        <topology evidence="1">Multi-pass membrane protein</topology>
    </subcellularLocation>
</comment>
<reference evidence="13" key="1">
    <citation type="submission" date="2025-08" db="UniProtKB">
        <authorList>
            <consortium name="RefSeq"/>
        </authorList>
    </citation>
    <scope>IDENTIFICATION</scope>
    <source>
        <strain evidence="13">11010-0011.00</strain>
        <tissue evidence="13">Whole body</tissue>
    </source>
</reference>
<dbReference type="GO" id="GO:0008324">
    <property type="term" value="F:monoatomic cation transmembrane transporter activity"/>
    <property type="evidence" value="ECO:0007669"/>
    <property type="project" value="InterPro"/>
</dbReference>
<dbReference type="FunFam" id="1.10.357.20:FF:000003">
    <property type="entry name" value="Uncharacterized protein, isoform B"/>
    <property type="match status" value="1"/>
</dbReference>
<feature type="transmembrane region" description="Helical" evidence="10">
    <location>
        <begin position="366"/>
        <end position="389"/>
    </location>
</feature>
<evidence type="ECO:0000256" key="10">
    <source>
        <dbReference type="SAM" id="Phobius"/>
    </source>
</evidence>
<feature type="transmembrane region" description="Helical" evidence="10">
    <location>
        <begin position="409"/>
        <end position="432"/>
    </location>
</feature>
<feature type="domain" description="SLC41A/MgtE integral membrane" evidence="11">
    <location>
        <begin position="541"/>
        <end position="683"/>
    </location>
</feature>
<feature type="region of interest" description="Disordered" evidence="9">
    <location>
        <begin position="1"/>
        <end position="145"/>
    </location>
</feature>
<dbReference type="Pfam" id="PF01769">
    <property type="entry name" value="MgtE"/>
    <property type="match status" value="2"/>
</dbReference>
<evidence type="ECO:0000256" key="9">
    <source>
        <dbReference type="SAM" id="MobiDB-lite"/>
    </source>
</evidence>
<feature type="compositionally biased region" description="Low complexity" evidence="9">
    <location>
        <begin position="58"/>
        <end position="72"/>
    </location>
</feature>
<dbReference type="GO" id="GO:0005886">
    <property type="term" value="C:plasma membrane"/>
    <property type="evidence" value="ECO:0007669"/>
    <property type="project" value="TreeGrafter"/>
</dbReference>
<feature type="transmembrane region" description="Helical" evidence="10">
    <location>
        <begin position="474"/>
        <end position="497"/>
    </location>
</feature>
<evidence type="ECO:0000256" key="7">
    <source>
        <dbReference type="ARBA" id="ARBA00023065"/>
    </source>
</evidence>
<evidence type="ECO:0000259" key="11">
    <source>
        <dbReference type="Pfam" id="PF01769"/>
    </source>
</evidence>
<keyword evidence="4 10" id="KW-0812">Transmembrane</keyword>
<keyword evidence="7" id="KW-0406">Ion transport</keyword>
<evidence type="ECO:0000256" key="1">
    <source>
        <dbReference type="ARBA" id="ARBA00004141"/>
    </source>
</evidence>
<feature type="compositionally biased region" description="Polar residues" evidence="9">
    <location>
        <begin position="1"/>
        <end position="13"/>
    </location>
</feature>
<keyword evidence="6 10" id="KW-1133">Transmembrane helix</keyword>
<sequence length="706" mass="75318">MSPPNESNMQQQNTTFPVPPPTTTTTTTATTISIPTLTSINTTNASSPLPTPTPPLSTNPTTVTTASTATTAQDAIDIPNQMKLRTNTNNNNNSSLSPLNVRRLPSDLRSVDSSKTSTSYTSNNGVPHGQYRNTLPPSTQTPTPTTINISNYNNNNNSNTNNKNSNTTITPSYQQQVSTLTTTTPLDDVASSDDKYKLFTIYDGNDPDNEKLSGQPYSTTGSLSSIITTSIASSEPDPGAAGGGGGGGSGGPGGLQTDASSIAGINGSSEEKLALNRPGIKQEKWSTILIQVSIPFLLAGIGTIGAGIVLGRVEKWYVFQSVSELFILVPALLGLKGNLDMCLASRLSTQVNLGNMTSRKEVTRMIVGNIALVQVQATVASFLVAMFAVSVGAAMNGSFYFDHMMLLTASAMFTATSSCFVLDFVLVAVILFSAKYRLNPDNLATPLAASIGDVVSISLLSFIASLLYEHIKTHLWITFIVVACYLVLLPMWVFIVLRNSYTRPVLKSGWVPVLSALCISGLGGLVLDAAVEVFNGFVVFQPIINGIGGNLVSVQASKISTMLHQSSIIGIIPPHTKIFEWPWRALFSGVPYAKTARILIAMSIPGNVIFIFAADYIHMSTSTVTVAFMMSFLIASLIQVMILLYIAHIIVHAMWKWKIDPDNSSIPYLTALGDLLGSSLLALAFLFLLSINQEYGGGMDTLNAPN</sequence>